<dbReference type="AlphaFoldDB" id="A0A7I7Y4S0"/>
<protein>
    <submittedName>
        <fullName evidence="1">Uncharacterized protein</fullName>
    </submittedName>
</protein>
<reference evidence="1" key="2">
    <citation type="submission" date="2020-02" db="EMBL/GenBank/DDBJ databases">
        <authorList>
            <person name="Matsumoto Y."/>
            <person name="Motooka D."/>
            <person name="Nakamura S."/>
        </authorList>
    </citation>
    <scope>NUCLEOTIDE SEQUENCE</scope>
    <source>
        <strain evidence="1">JCM 13671</strain>
    </source>
</reference>
<accession>A0A7I7Y4S0</accession>
<dbReference type="RefSeq" id="WP_085152094.1">
    <property type="nucleotide sequence ID" value="NZ_AP022612.1"/>
</dbReference>
<evidence type="ECO:0000313" key="1">
    <source>
        <dbReference type="EMBL" id="BBZ36324.1"/>
    </source>
</evidence>
<sequence length="239" mass="25602">MTTEAPGCLYFPGTYVAPEIPTTSYRRLVVVWVTAIAVVAAGLVSLSGALEEPPARFVCPPDCGDPPMGRPVVFNPRFTAADGSFSVSYPPTEKAYRVTTQNDGVTADLLDGDGGTLRLFSVPAGGRTPKQIAAELVRTTFPGTRTAYEIPNAMVGYHPGYGVVADYWPQAMTANYSRMRILVMVAVKNELALVAGAVGPYHRFGPDFGPGLPSAANLQVAVDMGRYVNSFRWRGDPPR</sequence>
<reference evidence="1" key="1">
    <citation type="journal article" date="2019" name="Emerg. Microbes Infect.">
        <title>Comprehensive subspecies identification of 175 nontuberculous mycobacteria species based on 7547 genomic profiles.</title>
        <authorList>
            <person name="Matsumoto Y."/>
            <person name="Kinjo T."/>
            <person name="Motooka D."/>
            <person name="Nabeya D."/>
            <person name="Jung N."/>
            <person name="Uechi K."/>
            <person name="Horii T."/>
            <person name="Iida T."/>
            <person name="Fujita J."/>
            <person name="Nakamura S."/>
        </authorList>
    </citation>
    <scope>NUCLEOTIDE SEQUENCE [LARGE SCALE GENOMIC DNA]</scope>
    <source>
        <strain evidence="1">JCM 13671</strain>
    </source>
</reference>
<dbReference type="Proteomes" id="UP000466931">
    <property type="component" value="Chromosome"/>
</dbReference>
<keyword evidence="2" id="KW-1185">Reference proteome</keyword>
<dbReference type="EMBL" id="AP022612">
    <property type="protein sequence ID" value="BBZ36324.1"/>
    <property type="molecule type" value="Genomic_DNA"/>
</dbReference>
<organism evidence="1 2">
    <name type="scientific">Mycolicibacterium confluentis</name>
    <dbReference type="NCBI Taxonomy" id="28047"/>
    <lineage>
        <taxon>Bacteria</taxon>
        <taxon>Bacillati</taxon>
        <taxon>Actinomycetota</taxon>
        <taxon>Actinomycetes</taxon>
        <taxon>Mycobacteriales</taxon>
        <taxon>Mycobacteriaceae</taxon>
        <taxon>Mycolicibacterium</taxon>
    </lineage>
</organism>
<proteinExistence type="predicted"/>
<gene>
    <name evidence="1" type="ORF">MCNF_49290</name>
</gene>
<name>A0A7I7Y4S0_9MYCO</name>
<evidence type="ECO:0000313" key="2">
    <source>
        <dbReference type="Proteomes" id="UP000466931"/>
    </source>
</evidence>